<reference evidence="1 3" key="2">
    <citation type="journal article" date="2014" name="BMC Genomics">
        <title>An improved genome release (version Mt4.0) for the model legume Medicago truncatula.</title>
        <authorList>
            <person name="Tang H."/>
            <person name="Krishnakumar V."/>
            <person name="Bidwell S."/>
            <person name="Rosen B."/>
            <person name="Chan A."/>
            <person name="Zhou S."/>
            <person name="Gentzbittel L."/>
            <person name="Childs K.L."/>
            <person name="Yandell M."/>
            <person name="Gundlach H."/>
            <person name="Mayer K.F."/>
            <person name="Schwartz D.C."/>
            <person name="Town C.D."/>
        </authorList>
    </citation>
    <scope>GENOME REANNOTATION</scope>
    <source>
        <strain evidence="1">A17</strain>
        <strain evidence="2 3">cv. Jemalong A17</strain>
    </source>
</reference>
<gene>
    <name evidence="1" type="ordered locus">MTR_1g085480</name>
</gene>
<dbReference type="Proteomes" id="UP000002051">
    <property type="component" value="Unassembled WGS sequence"/>
</dbReference>
<dbReference type="EMBL" id="CM001217">
    <property type="protein sequence ID" value="KEH43153.1"/>
    <property type="molecule type" value="Genomic_DNA"/>
</dbReference>
<dbReference type="HOGENOM" id="CLU_2227088_0_0_1"/>
<dbReference type="EnsemblPlants" id="KEH43153">
    <property type="protein sequence ID" value="KEH43153"/>
    <property type="gene ID" value="MTR_1g085480"/>
</dbReference>
<reference evidence="2" key="3">
    <citation type="submission" date="2015-04" db="UniProtKB">
        <authorList>
            <consortium name="EnsemblPlants"/>
        </authorList>
    </citation>
    <scope>IDENTIFICATION</scope>
    <source>
        <strain evidence="2">cv. Jemalong A17</strain>
    </source>
</reference>
<evidence type="ECO:0000313" key="3">
    <source>
        <dbReference type="Proteomes" id="UP000002051"/>
    </source>
</evidence>
<name>A0A072VNZ6_MEDTR</name>
<evidence type="ECO:0000313" key="2">
    <source>
        <dbReference type="EnsemblPlants" id="KEH43153"/>
    </source>
</evidence>
<dbReference type="AlphaFoldDB" id="A0A072VNZ6"/>
<keyword evidence="3" id="KW-1185">Reference proteome</keyword>
<proteinExistence type="predicted"/>
<sequence>MDTGGAARWKNVEVEESVRRHGGEEENMLRGGQGGCWSRHGDKGASIKLNWTARNQEIFAGADLDLARGGCYAYRALASPPELRYRFAQLLRLPRILNHHVAAKAS</sequence>
<evidence type="ECO:0000313" key="1">
    <source>
        <dbReference type="EMBL" id="KEH43153.1"/>
    </source>
</evidence>
<protein>
    <submittedName>
        <fullName evidence="1 2">Uncharacterized protein</fullName>
    </submittedName>
</protein>
<accession>A0A072VNZ6</accession>
<organism evidence="1 3">
    <name type="scientific">Medicago truncatula</name>
    <name type="common">Barrel medic</name>
    <name type="synonym">Medicago tribuloides</name>
    <dbReference type="NCBI Taxonomy" id="3880"/>
    <lineage>
        <taxon>Eukaryota</taxon>
        <taxon>Viridiplantae</taxon>
        <taxon>Streptophyta</taxon>
        <taxon>Embryophyta</taxon>
        <taxon>Tracheophyta</taxon>
        <taxon>Spermatophyta</taxon>
        <taxon>Magnoliopsida</taxon>
        <taxon>eudicotyledons</taxon>
        <taxon>Gunneridae</taxon>
        <taxon>Pentapetalae</taxon>
        <taxon>rosids</taxon>
        <taxon>fabids</taxon>
        <taxon>Fabales</taxon>
        <taxon>Fabaceae</taxon>
        <taxon>Papilionoideae</taxon>
        <taxon>50 kb inversion clade</taxon>
        <taxon>NPAAA clade</taxon>
        <taxon>Hologalegina</taxon>
        <taxon>IRL clade</taxon>
        <taxon>Trifolieae</taxon>
        <taxon>Medicago</taxon>
    </lineage>
</organism>
<reference evidence="1 3" key="1">
    <citation type="journal article" date="2011" name="Nature">
        <title>The Medicago genome provides insight into the evolution of rhizobial symbioses.</title>
        <authorList>
            <person name="Young N.D."/>
            <person name="Debelle F."/>
            <person name="Oldroyd G.E."/>
            <person name="Geurts R."/>
            <person name="Cannon S.B."/>
            <person name="Udvardi M.K."/>
            <person name="Benedito V.A."/>
            <person name="Mayer K.F."/>
            <person name="Gouzy J."/>
            <person name="Schoof H."/>
            <person name="Van de Peer Y."/>
            <person name="Proost S."/>
            <person name="Cook D.R."/>
            <person name="Meyers B.C."/>
            <person name="Spannagl M."/>
            <person name="Cheung F."/>
            <person name="De Mita S."/>
            <person name="Krishnakumar V."/>
            <person name="Gundlach H."/>
            <person name="Zhou S."/>
            <person name="Mudge J."/>
            <person name="Bharti A.K."/>
            <person name="Murray J.D."/>
            <person name="Naoumkina M.A."/>
            <person name="Rosen B."/>
            <person name="Silverstein K.A."/>
            <person name="Tang H."/>
            <person name="Rombauts S."/>
            <person name="Zhao P.X."/>
            <person name="Zhou P."/>
            <person name="Barbe V."/>
            <person name="Bardou P."/>
            <person name="Bechner M."/>
            <person name="Bellec A."/>
            <person name="Berger A."/>
            <person name="Berges H."/>
            <person name="Bidwell S."/>
            <person name="Bisseling T."/>
            <person name="Choisne N."/>
            <person name="Couloux A."/>
            <person name="Denny R."/>
            <person name="Deshpande S."/>
            <person name="Dai X."/>
            <person name="Doyle J.J."/>
            <person name="Dudez A.M."/>
            <person name="Farmer A.D."/>
            <person name="Fouteau S."/>
            <person name="Franken C."/>
            <person name="Gibelin C."/>
            <person name="Gish J."/>
            <person name="Goldstein S."/>
            <person name="Gonzalez A.J."/>
            <person name="Green P.J."/>
            <person name="Hallab A."/>
            <person name="Hartog M."/>
            <person name="Hua A."/>
            <person name="Humphray S.J."/>
            <person name="Jeong D.H."/>
            <person name="Jing Y."/>
            <person name="Jocker A."/>
            <person name="Kenton S.M."/>
            <person name="Kim D.J."/>
            <person name="Klee K."/>
            <person name="Lai H."/>
            <person name="Lang C."/>
            <person name="Lin S."/>
            <person name="Macmil S.L."/>
            <person name="Magdelenat G."/>
            <person name="Matthews L."/>
            <person name="McCorrison J."/>
            <person name="Monaghan E.L."/>
            <person name="Mun J.H."/>
            <person name="Najar F.Z."/>
            <person name="Nicholson C."/>
            <person name="Noirot C."/>
            <person name="O'Bleness M."/>
            <person name="Paule C.R."/>
            <person name="Poulain J."/>
            <person name="Prion F."/>
            <person name="Qin B."/>
            <person name="Qu C."/>
            <person name="Retzel E.F."/>
            <person name="Riddle C."/>
            <person name="Sallet E."/>
            <person name="Samain S."/>
            <person name="Samson N."/>
            <person name="Sanders I."/>
            <person name="Saurat O."/>
            <person name="Scarpelli C."/>
            <person name="Schiex T."/>
            <person name="Segurens B."/>
            <person name="Severin A.J."/>
            <person name="Sherrier D.J."/>
            <person name="Shi R."/>
            <person name="Sims S."/>
            <person name="Singer S.R."/>
            <person name="Sinharoy S."/>
            <person name="Sterck L."/>
            <person name="Viollet A."/>
            <person name="Wang B.B."/>
            <person name="Wang K."/>
            <person name="Wang M."/>
            <person name="Wang X."/>
            <person name="Warfsmann J."/>
            <person name="Weissenbach J."/>
            <person name="White D.D."/>
            <person name="White J.D."/>
            <person name="Wiley G.B."/>
            <person name="Wincker P."/>
            <person name="Xing Y."/>
            <person name="Yang L."/>
            <person name="Yao Z."/>
            <person name="Ying F."/>
            <person name="Zhai J."/>
            <person name="Zhou L."/>
            <person name="Zuber A."/>
            <person name="Denarie J."/>
            <person name="Dixon R.A."/>
            <person name="May G.D."/>
            <person name="Schwartz D.C."/>
            <person name="Rogers J."/>
            <person name="Quetier F."/>
            <person name="Town C.D."/>
            <person name="Roe B.A."/>
        </authorList>
    </citation>
    <scope>NUCLEOTIDE SEQUENCE [LARGE SCALE GENOMIC DNA]</scope>
    <source>
        <strain evidence="1">A17</strain>
        <strain evidence="2 3">cv. Jemalong A17</strain>
    </source>
</reference>